<comment type="caution">
    <text evidence="1">The sequence shown here is derived from an EMBL/GenBank/DDBJ whole genome shotgun (WGS) entry which is preliminary data.</text>
</comment>
<evidence type="ECO:0000313" key="1">
    <source>
        <dbReference type="EMBL" id="MFD1363690.1"/>
    </source>
</evidence>
<gene>
    <name evidence="1" type="ORF">ACFQ4A_18965</name>
</gene>
<dbReference type="Proteomes" id="UP001597178">
    <property type="component" value="Unassembled WGS sequence"/>
</dbReference>
<dbReference type="RefSeq" id="WP_382402934.1">
    <property type="nucleotide sequence ID" value="NZ_JBHTNH010000061.1"/>
</dbReference>
<dbReference type="EMBL" id="JBHTNH010000061">
    <property type="protein sequence ID" value="MFD1363690.1"/>
    <property type="molecule type" value="Genomic_DNA"/>
</dbReference>
<reference evidence="2" key="1">
    <citation type="journal article" date="2019" name="Int. J. Syst. Evol. Microbiol.">
        <title>The Global Catalogue of Microorganisms (GCM) 10K type strain sequencing project: providing services to taxonomists for standard genome sequencing and annotation.</title>
        <authorList>
            <consortium name="The Broad Institute Genomics Platform"/>
            <consortium name="The Broad Institute Genome Sequencing Center for Infectious Disease"/>
            <person name="Wu L."/>
            <person name="Ma J."/>
        </authorList>
    </citation>
    <scope>NUCLEOTIDE SEQUENCE [LARGE SCALE GENOMIC DNA]</scope>
    <source>
        <strain evidence="2">CCUG 54822</strain>
    </source>
</reference>
<evidence type="ECO:0000313" key="2">
    <source>
        <dbReference type="Proteomes" id="UP001597178"/>
    </source>
</evidence>
<keyword evidence="2" id="KW-1185">Reference proteome</keyword>
<organism evidence="1 2">
    <name type="scientific">Lentibacillus salinarum</name>
    <dbReference type="NCBI Taxonomy" id="446820"/>
    <lineage>
        <taxon>Bacteria</taxon>
        <taxon>Bacillati</taxon>
        <taxon>Bacillota</taxon>
        <taxon>Bacilli</taxon>
        <taxon>Bacillales</taxon>
        <taxon>Bacillaceae</taxon>
        <taxon>Lentibacillus</taxon>
    </lineage>
</organism>
<name>A0ABW3ZZ21_9BACI</name>
<protein>
    <submittedName>
        <fullName evidence="1">Uncharacterized protein</fullName>
    </submittedName>
</protein>
<accession>A0ABW3ZZ21</accession>
<proteinExistence type="predicted"/>
<sequence length="95" mass="11261">MVARHGWEESYGQKSTNSEKAMSYNEFMHLPYYKKYTPIDFNMIINLMKKYTDIYVILDGKVNSPEDTRKLYKEIGNATKKLNKNVMKRLIIKTT</sequence>